<dbReference type="AlphaFoldDB" id="X7YIT1"/>
<dbReference type="PATRIC" id="fig|1299334.3.peg.10221"/>
<sequence>MTNIRHSEWIWAADESAWPYSALIASMMFNRAARSAGGTEPSRLSTTAPR</sequence>
<protein>
    <submittedName>
        <fullName evidence="1">Uncharacterized protein</fullName>
    </submittedName>
</protein>
<reference evidence="1" key="1">
    <citation type="submission" date="2014-01" db="EMBL/GenBank/DDBJ databases">
        <authorList>
            <person name="Brown-Elliot B."/>
            <person name="Wallace R."/>
            <person name="Lenaerts A."/>
            <person name="Ordway D."/>
            <person name="DeGroote M.A."/>
            <person name="Parker T."/>
            <person name="Sizemore C."/>
            <person name="Tallon L.J."/>
            <person name="Sadzewicz L.K."/>
            <person name="Sengamalay N."/>
            <person name="Fraser C.M."/>
            <person name="Hine E."/>
            <person name="Shefchek K.A."/>
            <person name="Das S.P."/>
            <person name="Tettelin H."/>
        </authorList>
    </citation>
    <scope>NUCLEOTIDE SEQUENCE [LARGE SCALE GENOMIC DNA]</scope>
    <source>
        <strain evidence="1">4042</strain>
    </source>
</reference>
<accession>X7YIT1</accession>
<proteinExistence type="predicted"/>
<gene>
    <name evidence="1" type="ORF">I553_0643</name>
</gene>
<organism evidence="1">
    <name type="scientific">Mycobacterium xenopi 4042</name>
    <dbReference type="NCBI Taxonomy" id="1299334"/>
    <lineage>
        <taxon>Bacteria</taxon>
        <taxon>Bacillati</taxon>
        <taxon>Actinomycetota</taxon>
        <taxon>Actinomycetes</taxon>
        <taxon>Mycobacteriales</taxon>
        <taxon>Mycobacteriaceae</taxon>
        <taxon>Mycobacterium</taxon>
    </lineage>
</organism>
<dbReference type="EMBL" id="JAOB01000093">
    <property type="protein sequence ID" value="EUA07024.1"/>
    <property type="molecule type" value="Genomic_DNA"/>
</dbReference>
<evidence type="ECO:0000313" key="1">
    <source>
        <dbReference type="EMBL" id="EUA07024.1"/>
    </source>
</evidence>
<name>X7YIT1_MYCXE</name>
<comment type="caution">
    <text evidence="1">The sequence shown here is derived from an EMBL/GenBank/DDBJ whole genome shotgun (WGS) entry which is preliminary data.</text>
</comment>